<keyword evidence="2" id="KW-1185">Reference proteome</keyword>
<organism evidence="1 2">
    <name type="scientific">Nocardiopsis terrae</name>
    <dbReference type="NCBI Taxonomy" id="372655"/>
    <lineage>
        <taxon>Bacteria</taxon>
        <taxon>Bacillati</taxon>
        <taxon>Actinomycetota</taxon>
        <taxon>Actinomycetes</taxon>
        <taxon>Streptosporangiales</taxon>
        <taxon>Nocardiopsidaceae</taxon>
        <taxon>Nocardiopsis</taxon>
    </lineage>
</organism>
<gene>
    <name evidence="1" type="ORF">H4W79_002534</name>
</gene>
<comment type="caution">
    <text evidence="1">The sequence shown here is derived from an EMBL/GenBank/DDBJ whole genome shotgun (WGS) entry which is preliminary data.</text>
</comment>
<evidence type="ECO:0008006" key="3">
    <source>
        <dbReference type="Google" id="ProtNLM"/>
    </source>
</evidence>
<dbReference type="EMBL" id="JADBDY010000001">
    <property type="protein sequence ID" value="MBE1458320.1"/>
    <property type="molecule type" value="Genomic_DNA"/>
</dbReference>
<dbReference type="Proteomes" id="UP000598217">
    <property type="component" value="Unassembled WGS sequence"/>
</dbReference>
<accession>A0ABR9HH13</accession>
<sequence>MRSIAAPCLAPGPTGVAVRTRLKHLTVEDEEVLRRVGAHLGSLAARDLKARCADGVDHDSRTWAARKRVLTPVSSARWAGSITRSTHEQWALARRSQAAHLRSLQAGIATLRRRLSLPVDARGTKKAPGGYRSRREWHAKARRLAALEDRLAAVRAD</sequence>
<dbReference type="RefSeq" id="WP_225942428.1">
    <property type="nucleotide sequence ID" value="NZ_BMXJ01000003.1"/>
</dbReference>
<reference evidence="1 2" key="1">
    <citation type="submission" date="2020-10" db="EMBL/GenBank/DDBJ databases">
        <title>Sequencing the genomes of 1000 actinobacteria strains.</title>
        <authorList>
            <person name="Klenk H.-P."/>
        </authorList>
    </citation>
    <scope>NUCLEOTIDE SEQUENCE [LARGE SCALE GENOMIC DNA]</scope>
    <source>
        <strain evidence="1 2">DSM 45157</strain>
    </source>
</reference>
<proteinExistence type="predicted"/>
<protein>
    <recommendedName>
        <fullName evidence="3">Transposase</fullName>
    </recommendedName>
</protein>
<evidence type="ECO:0000313" key="2">
    <source>
        <dbReference type="Proteomes" id="UP000598217"/>
    </source>
</evidence>
<evidence type="ECO:0000313" key="1">
    <source>
        <dbReference type="EMBL" id="MBE1458320.1"/>
    </source>
</evidence>
<name>A0ABR9HH13_9ACTN</name>